<dbReference type="HOGENOM" id="CLU_019358_1_1_1"/>
<dbReference type="RefSeq" id="XP_009550858.1">
    <property type="nucleotide sequence ID" value="XM_009552563.1"/>
</dbReference>
<keyword evidence="2" id="KW-0479">Metal-binding</keyword>
<dbReference type="Gene3D" id="3.10.310.20">
    <property type="entry name" value="DHHA2 domain"/>
    <property type="match status" value="1"/>
</dbReference>
<evidence type="ECO:0000256" key="3">
    <source>
        <dbReference type="ARBA" id="ARBA00022801"/>
    </source>
</evidence>
<dbReference type="AlphaFoldDB" id="W4JV45"/>
<evidence type="ECO:0000256" key="2">
    <source>
        <dbReference type="ARBA" id="ARBA00022723"/>
    </source>
</evidence>
<name>W4JV45_HETIT</name>
<evidence type="ECO:0000313" key="7">
    <source>
        <dbReference type="EMBL" id="ETW77339.1"/>
    </source>
</evidence>
<dbReference type="InterPro" id="IPR038222">
    <property type="entry name" value="DHHA2_dom_sf"/>
</dbReference>
<dbReference type="SMART" id="SM01131">
    <property type="entry name" value="DHHA2"/>
    <property type="match status" value="1"/>
</dbReference>
<evidence type="ECO:0000256" key="1">
    <source>
        <dbReference type="ARBA" id="ARBA00001936"/>
    </source>
</evidence>
<dbReference type="STRING" id="747525.W4JV45"/>
<dbReference type="EMBL" id="KI925463">
    <property type="protein sequence ID" value="ETW77339.1"/>
    <property type="molecule type" value="Genomic_DNA"/>
</dbReference>
<sequence length="450" mass="49522">MRRLSVFARKPPAEKPVTLDTEVAKAPTNLSHFLHLQKVNYLKAVEQGQSRQWTMVMGNESGDLDSLASSIAYAWHATTARQALTIPLIQTSQADMSLRAENLHALSLAGINPSKDLLYSDELPPFPTDKYVLVDHNRLGRRFIEASPNARVVAVIDHHEDEGLYTQSADPRMIVVPTGSCSSLVTRILSQASPDNLPAELAKLLLCAILIDTNGLKSGGKAETIDRESAARLAVRSKIADAHSPTKSVFAMSTSSRPTSPPQESSLQDLSVIQHLTAALQMKKNSVAHLSTRDLLRRDYKEYTWTPSWAPSSTIQVGLASVPRSLKVWGPSESGFWSAIHGWVEERNLIVLGILTSFRDDSKIGSTKGKGKREMLWFIHEGDAELTSRLWKGLEQSKELKVKSVDLRKYGGDGIPEGFAVRVYKQGNADATRKVTAPLVRSIIEGNETK</sequence>
<dbReference type="GO" id="GO:0004309">
    <property type="term" value="F:exopolyphosphatase activity"/>
    <property type="evidence" value="ECO:0007669"/>
    <property type="project" value="TreeGrafter"/>
</dbReference>
<dbReference type="GeneID" id="20676542"/>
<keyword evidence="3" id="KW-0378">Hydrolase</keyword>
<gene>
    <name evidence="7" type="ORF">HETIRDRAFT_454667</name>
</gene>
<dbReference type="PANTHER" id="PTHR12112">
    <property type="entry name" value="BNIP - RELATED"/>
    <property type="match status" value="1"/>
</dbReference>
<dbReference type="KEGG" id="hir:HETIRDRAFT_454667"/>
<keyword evidence="4" id="KW-0464">Manganese</keyword>
<dbReference type="SUPFAM" id="SSF64182">
    <property type="entry name" value="DHH phosphoesterases"/>
    <property type="match status" value="1"/>
</dbReference>
<dbReference type="InParanoid" id="W4JV45"/>
<reference evidence="7 8" key="1">
    <citation type="journal article" date="2012" name="New Phytol.">
        <title>Insight into trade-off between wood decay and parasitism from the genome of a fungal forest pathogen.</title>
        <authorList>
            <person name="Olson A."/>
            <person name="Aerts A."/>
            <person name="Asiegbu F."/>
            <person name="Belbahri L."/>
            <person name="Bouzid O."/>
            <person name="Broberg A."/>
            <person name="Canback B."/>
            <person name="Coutinho P.M."/>
            <person name="Cullen D."/>
            <person name="Dalman K."/>
            <person name="Deflorio G."/>
            <person name="van Diepen L.T."/>
            <person name="Dunand C."/>
            <person name="Duplessis S."/>
            <person name="Durling M."/>
            <person name="Gonthier P."/>
            <person name="Grimwood J."/>
            <person name="Fossdal C.G."/>
            <person name="Hansson D."/>
            <person name="Henrissat B."/>
            <person name="Hietala A."/>
            <person name="Himmelstrand K."/>
            <person name="Hoffmeister D."/>
            <person name="Hogberg N."/>
            <person name="James T.Y."/>
            <person name="Karlsson M."/>
            <person name="Kohler A."/>
            <person name="Kues U."/>
            <person name="Lee Y.H."/>
            <person name="Lin Y.C."/>
            <person name="Lind M."/>
            <person name="Lindquist E."/>
            <person name="Lombard V."/>
            <person name="Lucas S."/>
            <person name="Lunden K."/>
            <person name="Morin E."/>
            <person name="Murat C."/>
            <person name="Park J."/>
            <person name="Raffaello T."/>
            <person name="Rouze P."/>
            <person name="Salamov A."/>
            <person name="Schmutz J."/>
            <person name="Solheim H."/>
            <person name="Stahlberg J."/>
            <person name="Velez H."/>
            <person name="de Vries R.P."/>
            <person name="Wiebenga A."/>
            <person name="Woodward S."/>
            <person name="Yakovlev I."/>
            <person name="Garbelotto M."/>
            <person name="Martin F."/>
            <person name="Grigoriev I.V."/>
            <person name="Stenlid J."/>
        </authorList>
    </citation>
    <scope>NUCLEOTIDE SEQUENCE [LARGE SCALE GENOMIC DNA]</scope>
    <source>
        <strain evidence="7 8">TC 32-1</strain>
    </source>
</reference>
<dbReference type="Pfam" id="PF02833">
    <property type="entry name" value="DHHA2"/>
    <property type="match status" value="1"/>
</dbReference>
<dbReference type="eggNOG" id="KOG4129">
    <property type="taxonomic scope" value="Eukaryota"/>
</dbReference>
<dbReference type="InterPro" id="IPR038763">
    <property type="entry name" value="DHH_sf"/>
</dbReference>
<dbReference type="InterPro" id="IPR001667">
    <property type="entry name" value="DDH_dom"/>
</dbReference>
<dbReference type="Proteomes" id="UP000030671">
    <property type="component" value="Unassembled WGS sequence"/>
</dbReference>
<dbReference type="FunCoup" id="W4JV45">
    <property type="interactions" value="225"/>
</dbReference>
<dbReference type="Gene3D" id="3.90.1640.10">
    <property type="entry name" value="inorganic pyrophosphatase (n-terminal core)"/>
    <property type="match status" value="1"/>
</dbReference>
<proteinExistence type="predicted"/>
<evidence type="ECO:0000313" key="8">
    <source>
        <dbReference type="Proteomes" id="UP000030671"/>
    </source>
</evidence>
<dbReference type="OrthoDB" id="374045at2759"/>
<keyword evidence="8" id="KW-1185">Reference proteome</keyword>
<dbReference type="GO" id="GO:0046872">
    <property type="term" value="F:metal ion binding"/>
    <property type="evidence" value="ECO:0007669"/>
    <property type="project" value="UniProtKB-KW"/>
</dbReference>
<dbReference type="PANTHER" id="PTHR12112:SF39">
    <property type="entry name" value="EG:152A3.5 PROTEIN (FBGN0003116_PN PROTEIN)"/>
    <property type="match status" value="1"/>
</dbReference>
<dbReference type="GO" id="GO:0005737">
    <property type="term" value="C:cytoplasm"/>
    <property type="evidence" value="ECO:0007669"/>
    <property type="project" value="InterPro"/>
</dbReference>
<feature type="region of interest" description="Disordered" evidence="5">
    <location>
        <begin position="247"/>
        <end position="266"/>
    </location>
</feature>
<organism evidence="7 8">
    <name type="scientific">Heterobasidion irregulare (strain TC 32-1)</name>
    <dbReference type="NCBI Taxonomy" id="747525"/>
    <lineage>
        <taxon>Eukaryota</taxon>
        <taxon>Fungi</taxon>
        <taxon>Dikarya</taxon>
        <taxon>Basidiomycota</taxon>
        <taxon>Agaricomycotina</taxon>
        <taxon>Agaricomycetes</taxon>
        <taxon>Russulales</taxon>
        <taxon>Bondarzewiaceae</taxon>
        <taxon>Heterobasidion</taxon>
        <taxon>Heterobasidion annosum species complex</taxon>
    </lineage>
</organism>
<dbReference type="Pfam" id="PF01368">
    <property type="entry name" value="DHH"/>
    <property type="match status" value="1"/>
</dbReference>
<evidence type="ECO:0000256" key="5">
    <source>
        <dbReference type="SAM" id="MobiDB-lite"/>
    </source>
</evidence>
<dbReference type="InterPro" id="IPR004097">
    <property type="entry name" value="DHHA2"/>
</dbReference>
<protein>
    <recommendedName>
        <fullName evidence="6">DHHA2 domain-containing protein</fullName>
    </recommendedName>
</protein>
<evidence type="ECO:0000256" key="4">
    <source>
        <dbReference type="ARBA" id="ARBA00023211"/>
    </source>
</evidence>
<feature type="domain" description="DHHA2" evidence="6">
    <location>
        <begin position="277"/>
        <end position="444"/>
    </location>
</feature>
<evidence type="ECO:0000259" key="6">
    <source>
        <dbReference type="SMART" id="SM01131"/>
    </source>
</evidence>
<accession>W4JV45</accession>
<comment type="cofactor">
    <cofactor evidence="1">
        <name>Mn(2+)</name>
        <dbReference type="ChEBI" id="CHEBI:29035"/>
    </cofactor>
</comment>